<organism evidence="3">
    <name type="scientific">Haptolina brevifila</name>
    <dbReference type="NCBI Taxonomy" id="156173"/>
    <lineage>
        <taxon>Eukaryota</taxon>
        <taxon>Haptista</taxon>
        <taxon>Haptophyta</taxon>
        <taxon>Prymnesiophyceae</taxon>
        <taxon>Prymnesiales</taxon>
        <taxon>Prymnesiaceae</taxon>
        <taxon>Haptolina</taxon>
    </lineage>
</organism>
<feature type="region of interest" description="Disordered" evidence="2">
    <location>
        <begin position="1"/>
        <end position="35"/>
    </location>
</feature>
<feature type="compositionally biased region" description="Basic and acidic residues" evidence="2">
    <location>
        <begin position="24"/>
        <end position="35"/>
    </location>
</feature>
<protein>
    <submittedName>
        <fullName evidence="3">Uncharacterized protein</fullName>
    </submittedName>
</protein>
<name>A0A7S2CM94_9EUKA</name>
<gene>
    <name evidence="3" type="ORF">CBRE1094_LOCUS10073</name>
</gene>
<proteinExistence type="predicted"/>
<evidence type="ECO:0000256" key="2">
    <source>
        <dbReference type="SAM" id="MobiDB-lite"/>
    </source>
</evidence>
<reference evidence="3" key="1">
    <citation type="submission" date="2021-01" db="EMBL/GenBank/DDBJ databases">
        <authorList>
            <person name="Corre E."/>
            <person name="Pelletier E."/>
            <person name="Niang G."/>
            <person name="Scheremetjew M."/>
            <person name="Finn R."/>
            <person name="Kale V."/>
            <person name="Holt S."/>
            <person name="Cochrane G."/>
            <person name="Meng A."/>
            <person name="Brown T."/>
            <person name="Cohen L."/>
        </authorList>
    </citation>
    <scope>NUCLEOTIDE SEQUENCE</scope>
    <source>
        <strain evidence="3">UTEX LB 985</strain>
    </source>
</reference>
<keyword evidence="1" id="KW-0175">Coiled coil</keyword>
<evidence type="ECO:0000256" key="1">
    <source>
        <dbReference type="SAM" id="Coils"/>
    </source>
</evidence>
<evidence type="ECO:0000313" key="3">
    <source>
        <dbReference type="EMBL" id="CAD9430044.1"/>
    </source>
</evidence>
<accession>A0A7S2CM94</accession>
<dbReference type="EMBL" id="HBGU01018552">
    <property type="protein sequence ID" value="CAD9430044.1"/>
    <property type="molecule type" value="Transcribed_RNA"/>
</dbReference>
<feature type="coiled-coil region" evidence="1">
    <location>
        <begin position="44"/>
        <end position="78"/>
    </location>
</feature>
<sequence length="183" mass="20660">MEWLSGNTNPDRKGELSAVQKLMGSHEKHTDDDIMDEEAGRARIQMAKDSKARKAREAAELKKKNAEMKARLAAQRQIARTDDNLDDEEAGRMRHELAKRSKERKAREAAALSKSNSKVFMAIAKTDNKEDDDIMGVLPVRGKLLRASRTLRVHPASLRVRPACGACTTRLCDAHSWWRLPCR</sequence>
<dbReference type="AlphaFoldDB" id="A0A7S2CM94"/>